<dbReference type="InterPro" id="IPR017452">
    <property type="entry name" value="GPCR_Rhodpsn_7TM"/>
</dbReference>
<dbReference type="InParanoid" id="A0A6P8J4H8"/>
<comment type="subcellular location">
    <subcellularLocation>
        <location evidence="1">Membrane</location>
    </subcellularLocation>
</comment>
<dbReference type="KEGG" id="aten:116306904"/>
<dbReference type="Proteomes" id="UP000515163">
    <property type="component" value="Unplaced"/>
</dbReference>
<evidence type="ECO:0000259" key="7">
    <source>
        <dbReference type="PROSITE" id="PS50262"/>
    </source>
</evidence>
<gene>
    <name evidence="9" type="primary">LOC116306904</name>
</gene>
<feature type="transmembrane region" description="Helical" evidence="6">
    <location>
        <begin position="94"/>
        <end position="112"/>
    </location>
</feature>
<keyword evidence="4 6" id="KW-0472">Membrane</keyword>
<dbReference type="AlphaFoldDB" id="A0A6P8J4H8"/>
<evidence type="ECO:0000256" key="5">
    <source>
        <dbReference type="RuleBase" id="RU000688"/>
    </source>
</evidence>
<dbReference type="PRINTS" id="PR00237">
    <property type="entry name" value="GPCRRHODOPSN"/>
</dbReference>
<dbReference type="OrthoDB" id="2132067at2759"/>
<dbReference type="PROSITE" id="PS50262">
    <property type="entry name" value="G_PROTEIN_RECEP_F1_2"/>
    <property type="match status" value="1"/>
</dbReference>
<keyword evidence="2 5" id="KW-0812">Transmembrane</keyword>
<dbReference type="PANTHER" id="PTHR45698">
    <property type="entry name" value="TRACE AMINE-ASSOCIATED RECEPTOR 19N-RELATED"/>
    <property type="match status" value="1"/>
</dbReference>
<dbReference type="GO" id="GO:0004930">
    <property type="term" value="F:G protein-coupled receptor activity"/>
    <property type="evidence" value="ECO:0007669"/>
    <property type="project" value="UniProtKB-KW"/>
</dbReference>
<dbReference type="InterPro" id="IPR000276">
    <property type="entry name" value="GPCR_Rhodpsn"/>
</dbReference>
<keyword evidence="3 6" id="KW-1133">Transmembrane helix</keyword>
<evidence type="ECO:0000256" key="3">
    <source>
        <dbReference type="ARBA" id="ARBA00022989"/>
    </source>
</evidence>
<organism evidence="8 9">
    <name type="scientific">Actinia tenebrosa</name>
    <name type="common">Australian red waratah sea anemone</name>
    <dbReference type="NCBI Taxonomy" id="6105"/>
    <lineage>
        <taxon>Eukaryota</taxon>
        <taxon>Metazoa</taxon>
        <taxon>Cnidaria</taxon>
        <taxon>Anthozoa</taxon>
        <taxon>Hexacorallia</taxon>
        <taxon>Actiniaria</taxon>
        <taxon>Actiniidae</taxon>
        <taxon>Actinia</taxon>
    </lineage>
</organism>
<dbReference type="PROSITE" id="PS00237">
    <property type="entry name" value="G_PROTEIN_RECEP_F1_1"/>
    <property type="match status" value="1"/>
</dbReference>
<evidence type="ECO:0000256" key="1">
    <source>
        <dbReference type="ARBA" id="ARBA00004370"/>
    </source>
</evidence>
<protein>
    <submittedName>
        <fullName evidence="9">Pyroglutamylated RF-amide peptide receptor-like</fullName>
    </submittedName>
</protein>
<sequence length="275" mass="31530">MKSPMNYLLVNLAVADIMVGVFLAPIFILNHFFTHPEGLAGKFLCNTLTGGNISWVALVASSFSLVAISIERYFAIAHPLSAKQRLPLMKVKRIATGCWICALIFNMPLFFIREFDKEKNICKERWPENQPLLAVFYSSAWFFFTGVFPIVVMLVLYSKVIYILWFKRINREQVTQQAVLRSRKRVTKIAVIVSIVYAACMLPNLIMYLIGHASEEQEYDVSFIVSLVLTAFNSTFNPFVYSLQSQAFRRHLVKIVFCYKVRQNEVGITARDQAK</sequence>
<dbReference type="Gene3D" id="1.20.1070.10">
    <property type="entry name" value="Rhodopsin 7-helix transmembrane proteins"/>
    <property type="match status" value="1"/>
</dbReference>
<evidence type="ECO:0000256" key="4">
    <source>
        <dbReference type="ARBA" id="ARBA00023136"/>
    </source>
</evidence>
<reference evidence="9" key="1">
    <citation type="submission" date="2025-08" db="UniProtKB">
        <authorList>
            <consortium name="RefSeq"/>
        </authorList>
    </citation>
    <scope>IDENTIFICATION</scope>
    <source>
        <tissue evidence="9">Tentacle</tissue>
    </source>
</reference>
<keyword evidence="5" id="KW-0675">Receptor</keyword>
<dbReference type="GO" id="GO:0016020">
    <property type="term" value="C:membrane"/>
    <property type="evidence" value="ECO:0007669"/>
    <property type="project" value="UniProtKB-SubCell"/>
</dbReference>
<feature type="domain" description="G-protein coupled receptors family 1 profile" evidence="7">
    <location>
        <begin position="1"/>
        <end position="241"/>
    </location>
</feature>
<keyword evidence="8" id="KW-1185">Reference proteome</keyword>
<dbReference type="PANTHER" id="PTHR45698:SF1">
    <property type="entry name" value="TRACE AMINE-ASSOCIATED RECEPTOR 13C-LIKE"/>
    <property type="match status" value="1"/>
</dbReference>
<proteinExistence type="inferred from homology"/>
<keyword evidence="5" id="KW-0297">G-protein coupled receptor</keyword>
<dbReference type="SUPFAM" id="SSF81321">
    <property type="entry name" value="Family A G protein-coupled receptor-like"/>
    <property type="match status" value="1"/>
</dbReference>
<dbReference type="FunFam" id="1.20.1070.10:FF:000368">
    <property type="entry name" value="Predicted protein"/>
    <property type="match status" value="1"/>
</dbReference>
<comment type="similarity">
    <text evidence="5">Belongs to the G-protein coupled receptor 1 family.</text>
</comment>
<name>A0A6P8J4H8_ACTTE</name>
<dbReference type="GeneID" id="116306904"/>
<evidence type="ECO:0000256" key="6">
    <source>
        <dbReference type="SAM" id="Phobius"/>
    </source>
</evidence>
<dbReference type="Pfam" id="PF00001">
    <property type="entry name" value="7tm_1"/>
    <property type="match status" value="1"/>
</dbReference>
<dbReference type="RefSeq" id="XP_031572898.1">
    <property type="nucleotide sequence ID" value="XM_031717038.1"/>
</dbReference>
<feature type="transmembrane region" description="Helical" evidence="6">
    <location>
        <begin position="132"/>
        <end position="165"/>
    </location>
</feature>
<feature type="transmembrane region" description="Helical" evidence="6">
    <location>
        <begin position="7"/>
        <end position="33"/>
    </location>
</feature>
<evidence type="ECO:0000313" key="8">
    <source>
        <dbReference type="Proteomes" id="UP000515163"/>
    </source>
</evidence>
<feature type="transmembrane region" description="Helical" evidence="6">
    <location>
        <begin position="186"/>
        <end position="210"/>
    </location>
</feature>
<keyword evidence="5" id="KW-0807">Transducer</keyword>
<evidence type="ECO:0000256" key="2">
    <source>
        <dbReference type="ARBA" id="ARBA00022692"/>
    </source>
</evidence>
<accession>A0A6P8J4H8</accession>
<dbReference type="CDD" id="cd00637">
    <property type="entry name" value="7tm_classA_rhodopsin-like"/>
    <property type="match status" value="1"/>
</dbReference>
<feature type="transmembrane region" description="Helical" evidence="6">
    <location>
        <begin position="222"/>
        <end position="241"/>
    </location>
</feature>
<evidence type="ECO:0000313" key="9">
    <source>
        <dbReference type="RefSeq" id="XP_031572898.1"/>
    </source>
</evidence>
<feature type="transmembrane region" description="Helical" evidence="6">
    <location>
        <begin position="53"/>
        <end position="74"/>
    </location>
</feature>